<feature type="domain" description="HTH araC/xylS-type" evidence="4">
    <location>
        <begin position="180"/>
        <end position="278"/>
    </location>
</feature>
<keyword evidence="3" id="KW-0804">Transcription</keyword>
<keyword evidence="6" id="KW-1185">Reference proteome</keyword>
<dbReference type="InterPro" id="IPR037923">
    <property type="entry name" value="HTH-like"/>
</dbReference>
<sequence length="289" mass="33603">MRKEKMDLDHAFPIDMARRTIRANTVTKHWHPFVELGYCIEGEGWFHINDETYPVRPGDVFVVNQTQPHIANCDPDKMCRFLFIYFRPSILETSEPELLLPFNSKSFVIRNQIIGHLPIAQEIGRLMLGMGEELEQKQIGYKSYVVGALQQTCVLLARYYRSLLSEQEWNVTLTSFNRIFPALQFIKEHYTETIHLEDVAAHISLSPSRTYHLFKEIIGDGFKEYLIKMRVKEAQRLLIGSDIPVTDVFLQSGFPNHASFYRSFQQLVKMTPRQYRSSVGATADFMNFP</sequence>
<evidence type="ECO:0000256" key="3">
    <source>
        <dbReference type="ARBA" id="ARBA00023163"/>
    </source>
</evidence>
<name>A0ABT2U8I6_9BACL</name>
<keyword evidence="1" id="KW-0805">Transcription regulation</keyword>
<dbReference type="PROSITE" id="PS01124">
    <property type="entry name" value="HTH_ARAC_FAMILY_2"/>
    <property type="match status" value="1"/>
</dbReference>
<dbReference type="RefSeq" id="WP_262682489.1">
    <property type="nucleotide sequence ID" value="NZ_JAOQIO010000007.1"/>
</dbReference>
<evidence type="ECO:0000256" key="2">
    <source>
        <dbReference type="ARBA" id="ARBA00023125"/>
    </source>
</evidence>
<dbReference type="Gene3D" id="1.10.10.60">
    <property type="entry name" value="Homeodomain-like"/>
    <property type="match status" value="2"/>
</dbReference>
<evidence type="ECO:0000256" key="1">
    <source>
        <dbReference type="ARBA" id="ARBA00023015"/>
    </source>
</evidence>
<dbReference type="Pfam" id="PF12833">
    <property type="entry name" value="HTH_18"/>
    <property type="match status" value="1"/>
</dbReference>
<evidence type="ECO:0000259" key="4">
    <source>
        <dbReference type="PROSITE" id="PS01124"/>
    </source>
</evidence>
<dbReference type="Proteomes" id="UP001652445">
    <property type="component" value="Unassembled WGS sequence"/>
</dbReference>
<dbReference type="InterPro" id="IPR018060">
    <property type="entry name" value="HTH_AraC"/>
</dbReference>
<evidence type="ECO:0000313" key="5">
    <source>
        <dbReference type="EMBL" id="MCU6790938.1"/>
    </source>
</evidence>
<dbReference type="EMBL" id="JAOQIO010000007">
    <property type="protein sequence ID" value="MCU6790938.1"/>
    <property type="molecule type" value="Genomic_DNA"/>
</dbReference>
<dbReference type="InterPro" id="IPR014710">
    <property type="entry name" value="RmlC-like_jellyroll"/>
</dbReference>
<dbReference type="Gene3D" id="2.60.120.10">
    <property type="entry name" value="Jelly Rolls"/>
    <property type="match status" value="1"/>
</dbReference>
<proteinExistence type="predicted"/>
<accession>A0ABT2U8I6</accession>
<dbReference type="Pfam" id="PF02311">
    <property type="entry name" value="AraC_binding"/>
    <property type="match status" value="1"/>
</dbReference>
<gene>
    <name evidence="5" type="ORF">OB236_02240</name>
</gene>
<dbReference type="SUPFAM" id="SSF46689">
    <property type="entry name" value="Homeodomain-like"/>
    <property type="match status" value="2"/>
</dbReference>
<dbReference type="SUPFAM" id="SSF51215">
    <property type="entry name" value="Regulatory protein AraC"/>
    <property type="match status" value="1"/>
</dbReference>
<protein>
    <submittedName>
        <fullName evidence="5">AraC family transcriptional regulator</fullName>
    </submittedName>
</protein>
<comment type="caution">
    <text evidence="5">The sequence shown here is derived from an EMBL/GenBank/DDBJ whole genome shotgun (WGS) entry which is preliminary data.</text>
</comment>
<dbReference type="PANTHER" id="PTHR43280:SF28">
    <property type="entry name" value="HTH-TYPE TRANSCRIPTIONAL ACTIVATOR RHAS"/>
    <property type="match status" value="1"/>
</dbReference>
<dbReference type="InterPro" id="IPR003313">
    <property type="entry name" value="AraC-bd"/>
</dbReference>
<reference evidence="5 6" key="1">
    <citation type="submission" date="2022-09" db="EMBL/GenBank/DDBJ databases">
        <authorList>
            <person name="Han X.L."/>
            <person name="Wang Q."/>
            <person name="Lu T."/>
        </authorList>
    </citation>
    <scope>NUCLEOTIDE SEQUENCE [LARGE SCALE GENOMIC DNA]</scope>
    <source>
        <strain evidence="5 6">WQ 127069</strain>
    </source>
</reference>
<dbReference type="PANTHER" id="PTHR43280">
    <property type="entry name" value="ARAC-FAMILY TRANSCRIPTIONAL REGULATOR"/>
    <property type="match status" value="1"/>
</dbReference>
<evidence type="ECO:0000313" key="6">
    <source>
        <dbReference type="Proteomes" id="UP001652445"/>
    </source>
</evidence>
<dbReference type="InterPro" id="IPR009057">
    <property type="entry name" value="Homeodomain-like_sf"/>
</dbReference>
<organism evidence="5 6">
    <name type="scientific">Paenibacillus baimaensis</name>
    <dbReference type="NCBI Taxonomy" id="2982185"/>
    <lineage>
        <taxon>Bacteria</taxon>
        <taxon>Bacillati</taxon>
        <taxon>Bacillota</taxon>
        <taxon>Bacilli</taxon>
        <taxon>Bacillales</taxon>
        <taxon>Paenibacillaceae</taxon>
        <taxon>Paenibacillus</taxon>
    </lineage>
</organism>
<dbReference type="SMART" id="SM00342">
    <property type="entry name" value="HTH_ARAC"/>
    <property type="match status" value="1"/>
</dbReference>
<keyword evidence="2" id="KW-0238">DNA-binding</keyword>